<sequence>MKRTVRLWLGIALAFLAVGGIVGAFLGGAATTARLGSGVFGALFAYLALRVWGRADRR</sequence>
<keyword evidence="1" id="KW-1133">Transmembrane helix</keyword>
<dbReference type="AlphaFoldDB" id="A0A1H6D7G4"/>
<keyword evidence="3" id="KW-1185">Reference proteome</keyword>
<feature type="transmembrane region" description="Helical" evidence="1">
    <location>
        <begin position="7"/>
        <end position="29"/>
    </location>
</feature>
<dbReference type="EMBL" id="FNVU01000012">
    <property type="protein sequence ID" value="SEG81231.1"/>
    <property type="molecule type" value="Genomic_DNA"/>
</dbReference>
<dbReference type="Proteomes" id="UP000236754">
    <property type="component" value="Unassembled WGS sequence"/>
</dbReference>
<dbReference type="RefSeq" id="WP_160145099.1">
    <property type="nucleotide sequence ID" value="NZ_FNVU01000012.1"/>
</dbReference>
<name>A0A1H6D7G4_9ACTN</name>
<protein>
    <submittedName>
        <fullName evidence="2">Uncharacterized protein</fullName>
    </submittedName>
</protein>
<keyword evidence="1" id="KW-0812">Transmembrane</keyword>
<gene>
    <name evidence="2" type="ORF">SAMN05216223_112200</name>
</gene>
<keyword evidence="1" id="KW-0472">Membrane</keyword>
<reference evidence="2 3" key="1">
    <citation type="submission" date="2016-10" db="EMBL/GenBank/DDBJ databases">
        <authorList>
            <person name="de Groot N.N."/>
        </authorList>
    </citation>
    <scope>NUCLEOTIDE SEQUENCE [LARGE SCALE GENOMIC DNA]</scope>
    <source>
        <strain evidence="2 3">CGMCC 4.2023</strain>
    </source>
</reference>
<evidence type="ECO:0000313" key="2">
    <source>
        <dbReference type="EMBL" id="SEG81231.1"/>
    </source>
</evidence>
<feature type="transmembrane region" description="Helical" evidence="1">
    <location>
        <begin position="35"/>
        <end position="53"/>
    </location>
</feature>
<accession>A0A1H6D7G4</accession>
<organism evidence="2 3">
    <name type="scientific">Actinacidiphila yanglinensis</name>
    <dbReference type="NCBI Taxonomy" id="310779"/>
    <lineage>
        <taxon>Bacteria</taxon>
        <taxon>Bacillati</taxon>
        <taxon>Actinomycetota</taxon>
        <taxon>Actinomycetes</taxon>
        <taxon>Kitasatosporales</taxon>
        <taxon>Streptomycetaceae</taxon>
        <taxon>Actinacidiphila</taxon>
    </lineage>
</organism>
<evidence type="ECO:0000256" key="1">
    <source>
        <dbReference type="SAM" id="Phobius"/>
    </source>
</evidence>
<proteinExistence type="predicted"/>
<evidence type="ECO:0000313" key="3">
    <source>
        <dbReference type="Proteomes" id="UP000236754"/>
    </source>
</evidence>